<keyword evidence="4 5" id="KW-0963">Cytoplasm</keyword>
<dbReference type="Pfam" id="PF21982">
    <property type="entry name" value="RecX_HTH1"/>
    <property type="match status" value="1"/>
</dbReference>
<comment type="function">
    <text evidence="5">Modulates RecA activity.</text>
</comment>
<evidence type="ECO:0000256" key="1">
    <source>
        <dbReference type="ARBA" id="ARBA00004496"/>
    </source>
</evidence>
<comment type="subcellular location">
    <subcellularLocation>
        <location evidence="1 5">Cytoplasm</location>
    </subcellularLocation>
</comment>
<name>A0A379LX07_9NOCA</name>
<organism evidence="9 10">
    <name type="scientific">Rhodococcus gordoniae</name>
    <dbReference type="NCBI Taxonomy" id="223392"/>
    <lineage>
        <taxon>Bacteria</taxon>
        <taxon>Bacillati</taxon>
        <taxon>Actinomycetota</taxon>
        <taxon>Actinomycetes</taxon>
        <taxon>Mycobacteriales</taxon>
        <taxon>Nocardiaceae</taxon>
        <taxon>Rhodococcus</taxon>
    </lineage>
</organism>
<dbReference type="InterPro" id="IPR003783">
    <property type="entry name" value="Regulatory_RecX"/>
</dbReference>
<protein>
    <recommendedName>
        <fullName evidence="3 5">Regulatory protein RecX</fullName>
    </recommendedName>
</protein>
<dbReference type="InterPro" id="IPR053926">
    <property type="entry name" value="RecX_HTH_1st"/>
</dbReference>
<keyword evidence="10" id="KW-1185">Reference proteome</keyword>
<feature type="domain" description="RecX first three-helical" evidence="8">
    <location>
        <begin position="71"/>
        <end position="110"/>
    </location>
</feature>
<evidence type="ECO:0000259" key="7">
    <source>
        <dbReference type="Pfam" id="PF02631"/>
    </source>
</evidence>
<reference evidence="9 10" key="1">
    <citation type="submission" date="2018-06" db="EMBL/GenBank/DDBJ databases">
        <authorList>
            <consortium name="Pathogen Informatics"/>
            <person name="Doyle S."/>
        </authorList>
    </citation>
    <scope>NUCLEOTIDE SEQUENCE [LARGE SCALE GENOMIC DNA]</scope>
    <source>
        <strain evidence="9 10">NCTC13296</strain>
    </source>
</reference>
<dbReference type="InterPro" id="IPR053924">
    <property type="entry name" value="RecX_HTH_2nd"/>
</dbReference>
<evidence type="ECO:0000256" key="5">
    <source>
        <dbReference type="HAMAP-Rule" id="MF_01114"/>
    </source>
</evidence>
<evidence type="ECO:0000256" key="2">
    <source>
        <dbReference type="ARBA" id="ARBA00009695"/>
    </source>
</evidence>
<sequence>MPRPDGGTDAHRVRAPAAYPHTAALSVGPATVRVMDDPEERRSERRSERRGRRRSARTEQELPGGGTEAQAKDVCLRLLTDRARSRSELAAKLEQKGFASDVAERALDRLTEVGLIDDADFADQWARSRHLHAGKGKRAIALELRRKGIDADDAAAALEQIDTADERERAVELVRKKLRTQPPLPTEGDRREIAAERDKLVRRLVGMLARRGYAQGMAFDVVREELAAFGADASNLPHD</sequence>
<evidence type="ECO:0000313" key="9">
    <source>
        <dbReference type="EMBL" id="SUE13685.1"/>
    </source>
</evidence>
<feature type="region of interest" description="Disordered" evidence="6">
    <location>
        <begin position="1"/>
        <end position="71"/>
    </location>
</feature>
<dbReference type="EMBL" id="UGVI01000001">
    <property type="protein sequence ID" value="SUE13685.1"/>
    <property type="molecule type" value="Genomic_DNA"/>
</dbReference>
<feature type="compositionally biased region" description="Basic and acidic residues" evidence="6">
    <location>
        <begin position="1"/>
        <end position="12"/>
    </location>
</feature>
<dbReference type="AlphaFoldDB" id="A0A379LX07"/>
<feature type="compositionally biased region" description="Basic and acidic residues" evidence="6">
    <location>
        <begin position="34"/>
        <end position="47"/>
    </location>
</feature>
<evidence type="ECO:0000256" key="6">
    <source>
        <dbReference type="SAM" id="MobiDB-lite"/>
    </source>
</evidence>
<dbReference type="PANTHER" id="PTHR33602">
    <property type="entry name" value="REGULATORY PROTEIN RECX FAMILY PROTEIN"/>
    <property type="match status" value="1"/>
</dbReference>
<evidence type="ECO:0000259" key="8">
    <source>
        <dbReference type="Pfam" id="PF21982"/>
    </source>
</evidence>
<dbReference type="Proteomes" id="UP000254569">
    <property type="component" value="Unassembled WGS sequence"/>
</dbReference>
<dbReference type="GO" id="GO:0006282">
    <property type="term" value="P:regulation of DNA repair"/>
    <property type="evidence" value="ECO:0007669"/>
    <property type="project" value="UniProtKB-UniRule"/>
</dbReference>
<dbReference type="Gene3D" id="1.10.10.10">
    <property type="entry name" value="Winged helix-like DNA-binding domain superfamily/Winged helix DNA-binding domain"/>
    <property type="match status" value="2"/>
</dbReference>
<evidence type="ECO:0000256" key="3">
    <source>
        <dbReference type="ARBA" id="ARBA00018111"/>
    </source>
</evidence>
<dbReference type="PANTHER" id="PTHR33602:SF1">
    <property type="entry name" value="REGULATORY PROTEIN RECX FAMILY PROTEIN"/>
    <property type="match status" value="1"/>
</dbReference>
<gene>
    <name evidence="5 9" type="primary">recX</name>
    <name evidence="9" type="ORF">NCTC13296_00507</name>
</gene>
<dbReference type="GO" id="GO:0005737">
    <property type="term" value="C:cytoplasm"/>
    <property type="evidence" value="ECO:0007669"/>
    <property type="project" value="UniProtKB-SubCell"/>
</dbReference>
<dbReference type="InterPro" id="IPR036388">
    <property type="entry name" value="WH-like_DNA-bd_sf"/>
</dbReference>
<accession>A0A379LX07</accession>
<feature type="domain" description="RecX second three-helical" evidence="7">
    <location>
        <begin position="117"/>
        <end position="158"/>
    </location>
</feature>
<comment type="similarity">
    <text evidence="2 5">Belongs to the RecX family.</text>
</comment>
<dbReference type="Pfam" id="PF02631">
    <property type="entry name" value="RecX_HTH2"/>
    <property type="match status" value="1"/>
</dbReference>
<evidence type="ECO:0000256" key="4">
    <source>
        <dbReference type="ARBA" id="ARBA00022490"/>
    </source>
</evidence>
<dbReference type="HAMAP" id="MF_01114">
    <property type="entry name" value="RecX"/>
    <property type="match status" value="1"/>
</dbReference>
<proteinExistence type="inferred from homology"/>
<evidence type="ECO:0000313" key="10">
    <source>
        <dbReference type="Proteomes" id="UP000254569"/>
    </source>
</evidence>